<dbReference type="Proteomes" id="UP000290365">
    <property type="component" value="Chromosome"/>
</dbReference>
<dbReference type="KEGG" id="kbs:EPA93_27385"/>
<keyword evidence="1" id="KW-1133">Transmembrane helix</keyword>
<organism evidence="2 3">
    <name type="scientific">Ktedonosporobacter rubrisoli</name>
    <dbReference type="NCBI Taxonomy" id="2509675"/>
    <lineage>
        <taxon>Bacteria</taxon>
        <taxon>Bacillati</taxon>
        <taxon>Chloroflexota</taxon>
        <taxon>Ktedonobacteria</taxon>
        <taxon>Ktedonobacterales</taxon>
        <taxon>Ktedonosporobacteraceae</taxon>
        <taxon>Ktedonosporobacter</taxon>
    </lineage>
</organism>
<keyword evidence="3" id="KW-1185">Reference proteome</keyword>
<gene>
    <name evidence="2" type="ORF">EPA93_27385</name>
</gene>
<keyword evidence="1" id="KW-0472">Membrane</keyword>
<dbReference type="OrthoDB" id="163326at2"/>
<dbReference type="AlphaFoldDB" id="A0A4P6K7K4"/>
<feature type="transmembrane region" description="Helical" evidence="1">
    <location>
        <begin position="80"/>
        <end position="103"/>
    </location>
</feature>
<sequence length="122" mass="13213">MAPAINVDITNFIFVADFWGFVLALPIALFLAFWLSAVKSKGAVVFGAFVGALIGFLAILAWVGTLIFDKPMPNANGAAIFFGSVLLCSAAGLSLGILVDLLIARRRSRDYRRPEHDFAEQH</sequence>
<name>A0A4P6K7K4_KTERU</name>
<keyword evidence="1" id="KW-0812">Transmembrane</keyword>
<feature type="transmembrane region" description="Helical" evidence="1">
    <location>
        <begin position="12"/>
        <end position="35"/>
    </location>
</feature>
<dbReference type="EMBL" id="CP035758">
    <property type="protein sequence ID" value="QBD83606.1"/>
    <property type="molecule type" value="Genomic_DNA"/>
</dbReference>
<evidence type="ECO:0000313" key="2">
    <source>
        <dbReference type="EMBL" id="QBD83606.1"/>
    </source>
</evidence>
<protein>
    <submittedName>
        <fullName evidence="2">PTS sucrose transporter subunit IIBC</fullName>
    </submittedName>
</protein>
<accession>A0A4P6K7K4</accession>
<reference evidence="2 3" key="1">
    <citation type="submission" date="2019-01" db="EMBL/GenBank/DDBJ databases">
        <title>Ktedonosporobacter rubrisoli SCAWS-G2.</title>
        <authorList>
            <person name="Huang Y."/>
            <person name="Yan B."/>
        </authorList>
    </citation>
    <scope>NUCLEOTIDE SEQUENCE [LARGE SCALE GENOMIC DNA]</scope>
    <source>
        <strain evidence="2 3">SCAWS-G2</strain>
    </source>
</reference>
<proteinExistence type="predicted"/>
<feature type="transmembrane region" description="Helical" evidence="1">
    <location>
        <begin position="42"/>
        <end position="68"/>
    </location>
</feature>
<evidence type="ECO:0000313" key="3">
    <source>
        <dbReference type="Proteomes" id="UP000290365"/>
    </source>
</evidence>
<evidence type="ECO:0000256" key="1">
    <source>
        <dbReference type="SAM" id="Phobius"/>
    </source>
</evidence>